<name>L1JCZ5_GUITC</name>
<dbReference type="HOGENOM" id="CLU_1386501_0_0_1"/>
<feature type="compositionally biased region" description="Basic and acidic residues" evidence="1">
    <location>
        <begin position="113"/>
        <end position="135"/>
    </location>
</feature>
<evidence type="ECO:0000313" key="2">
    <source>
        <dbReference type="EMBL" id="EKX46376.1"/>
    </source>
</evidence>
<accession>L1JCZ5</accession>
<reference evidence="3" key="3">
    <citation type="submission" date="2016-03" db="UniProtKB">
        <authorList>
            <consortium name="EnsemblProtists"/>
        </authorList>
    </citation>
    <scope>IDENTIFICATION</scope>
</reference>
<keyword evidence="4" id="KW-1185">Reference proteome</keyword>
<dbReference type="GeneID" id="17303251"/>
<reference evidence="2 4" key="1">
    <citation type="journal article" date="2012" name="Nature">
        <title>Algal genomes reveal evolutionary mosaicism and the fate of nucleomorphs.</title>
        <authorList>
            <consortium name="DOE Joint Genome Institute"/>
            <person name="Curtis B.A."/>
            <person name="Tanifuji G."/>
            <person name="Burki F."/>
            <person name="Gruber A."/>
            <person name="Irimia M."/>
            <person name="Maruyama S."/>
            <person name="Arias M.C."/>
            <person name="Ball S.G."/>
            <person name="Gile G.H."/>
            <person name="Hirakawa Y."/>
            <person name="Hopkins J.F."/>
            <person name="Kuo A."/>
            <person name="Rensing S.A."/>
            <person name="Schmutz J."/>
            <person name="Symeonidi A."/>
            <person name="Elias M."/>
            <person name="Eveleigh R.J."/>
            <person name="Herman E.K."/>
            <person name="Klute M.J."/>
            <person name="Nakayama T."/>
            <person name="Obornik M."/>
            <person name="Reyes-Prieto A."/>
            <person name="Armbrust E.V."/>
            <person name="Aves S.J."/>
            <person name="Beiko R.G."/>
            <person name="Coutinho P."/>
            <person name="Dacks J.B."/>
            <person name="Durnford D.G."/>
            <person name="Fast N.M."/>
            <person name="Green B.R."/>
            <person name="Grisdale C.J."/>
            <person name="Hempel F."/>
            <person name="Henrissat B."/>
            <person name="Hoppner M.P."/>
            <person name="Ishida K."/>
            <person name="Kim E."/>
            <person name="Koreny L."/>
            <person name="Kroth P.G."/>
            <person name="Liu Y."/>
            <person name="Malik S.B."/>
            <person name="Maier U.G."/>
            <person name="McRose D."/>
            <person name="Mock T."/>
            <person name="Neilson J.A."/>
            <person name="Onodera N.T."/>
            <person name="Poole A.M."/>
            <person name="Pritham E.J."/>
            <person name="Richards T.A."/>
            <person name="Rocap G."/>
            <person name="Roy S.W."/>
            <person name="Sarai C."/>
            <person name="Schaack S."/>
            <person name="Shirato S."/>
            <person name="Slamovits C.H."/>
            <person name="Spencer D.F."/>
            <person name="Suzuki S."/>
            <person name="Worden A.Z."/>
            <person name="Zauner S."/>
            <person name="Barry K."/>
            <person name="Bell C."/>
            <person name="Bharti A.K."/>
            <person name="Crow J.A."/>
            <person name="Grimwood J."/>
            <person name="Kramer R."/>
            <person name="Lindquist E."/>
            <person name="Lucas S."/>
            <person name="Salamov A."/>
            <person name="McFadden G.I."/>
            <person name="Lane C.E."/>
            <person name="Keeling P.J."/>
            <person name="Gray M.W."/>
            <person name="Grigoriev I.V."/>
            <person name="Archibald J.M."/>
        </authorList>
    </citation>
    <scope>NUCLEOTIDE SEQUENCE</scope>
    <source>
        <strain evidence="2 4">CCMP2712</strain>
    </source>
</reference>
<proteinExistence type="predicted"/>
<organism evidence="2">
    <name type="scientific">Guillardia theta (strain CCMP2712)</name>
    <name type="common">Cryptophyte</name>
    <dbReference type="NCBI Taxonomy" id="905079"/>
    <lineage>
        <taxon>Eukaryota</taxon>
        <taxon>Cryptophyceae</taxon>
        <taxon>Pyrenomonadales</taxon>
        <taxon>Geminigeraceae</taxon>
        <taxon>Guillardia</taxon>
    </lineage>
</organism>
<feature type="compositionally biased region" description="Basic residues" evidence="1">
    <location>
        <begin position="85"/>
        <end position="94"/>
    </location>
</feature>
<dbReference type="RefSeq" id="XP_005833356.1">
    <property type="nucleotide sequence ID" value="XM_005833299.1"/>
</dbReference>
<reference evidence="4" key="2">
    <citation type="submission" date="2012-11" db="EMBL/GenBank/DDBJ databases">
        <authorList>
            <person name="Kuo A."/>
            <person name="Curtis B.A."/>
            <person name="Tanifuji G."/>
            <person name="Burki F."/>
            <person name="Gruber A."/>
            <person name="Irimia M."/>
            <person name="Maruyama S."/>
            <person name="Arias M.C."/>
            <person name="Ball S.G."/>
            <person name="Gile G.H."/>
            <person name="Hirakawa Y."/>
            <person name="Hopkins J.F."/>
            <person name="Rensing S.A."/>
            <person name="Schmutz J."/>
            <person name="Symeonidi A."/>
            <person name="Elias M."/>
            <person name="Eveleigh R.J."/>
            <person name="Herman E.K."/>
            <person name="Klute M.J."/>
            <person name="Nakayama T."/>
            <person name="Obornik M."/>
            <person name="Reyes-Prieto A."/>
            <person name="Armbrust E.V."/>
            <person name="Aves S.J."/>
            <person name="Beiko R.G."/>
            <person name="Coutinho P."/>
            <person name="Dacks J.B."/>
            <person name="Durnford D.G."/>
            <person name="Fast N.M."/>
            <person name="Green B.R."/>
            <person name="Grisdale C."/>
            <person name="Hempe F."/>
            <person name="Henrissat B."/>
            <person name="Hoppner M.P."/>
            <person name="Ishida K.-I."/>
            <person name="Kim E."/>
            <person name="Koreny L."/>
            <person name="Kroth P.G."/>
            <person name="Liu Y."/>
            <person name="Malik S.-B."/>
            <person name="Maier U.G."/>
            <person name="McRose D."/>
            <person name="Mock T."/>
            <person name="Neilson J.A."/>
            <person name="Onodera N.T."/>
            <person name="Poole A.M."/>
            <person name="Pritham E.J."/>
            <person name="Richards T.A."/>
            <person name="Rocap G."/>
            <person name="Roy S.W."/>
            <person name="Sarai C."/>
            <person name="Schaack S."/>
            <person name="Shirato S."/>
            <person name="Slamovits C.H."/>
            <person name="Spencer D.F."/>
            <person name="Suzuki S."/>
            <person name="Worden A.Z."/>
            <person name="Zauner S."/>
            <person name="Barry K."/>
            <person name="Bell C."/>
            <person name="Bharti A.K."/>
            <person name="Crow J.A."/>
            <person name="Grimwood J."/>
            <person name="Kramer R."/>
            <person name="Lindquist E."/>
            <person name="Lucas S."/>
            <person name="Salamov A."/>
            <person name="McFadden G.I."/>
            <person name="Lane C.E."/>
            <person name="Keeling P.J."/>
            <person name="Gray M.W."/>
            <person name="Grigoriev I.V."/>
            <person name="Archibald J.M."/>
        </authorList>
    </citation>
    <scope>NUCLEOTIDE SEQUENCE</scope>
    <source>
        <strain evidence="4">CCMP2712</strain>
    </source>
</reference>
<dbReference type="Proteomes" id="UP000011087">
    <property type="component" value="Unassembled WGS sequence"/>
</dbReference>
<evidence type="ECO:0000256" key="1">
    <source>
        <dbReference type="SAM" id="MobiDB-lite"/>
    </source>
</evidence>
<dbReference type="EnsemblProtists" id="EKX46376">
    <property type="protein sequence ID" value="EKX46376"/>
    <property type="gene ID" value="GUITHDRAFT_138136"/>
</dbReference>
<gene>
    <name evidence="2" type="ORF">GUITHDRAFT_138136</name>
</gene>
<dbReference type="AlphaFoldDB" id="L1JCZ5"/>
<dbReference type="PaxDb" id="55529-EKX46376"/>
<evidence type="ECO:0000313" key="4">
    <source>
        <dbReference type="Proteomes" id="UP000011087"/>
    </source>
</evidence>
<dbReference type="EMBL" id="JH992994">
    <property type="protein sequence ID" value="EKX46376.1"/>
    <property type="molecule type" value="Genomic_DNA"/>
</dbReference>
<dbReference type="KEGG" id="gtt:GUITHDRAFT_138136"/>
<feature type="region of interest" description="Disordered" evidence="1">
    <location>
        <begin position="81"/>
        <end position="135"/>
    </location>
</feature>
<sequence length="197" mass="22225">MGINFTAHHANLLFTAEPSETTGCAVLILRIKKQQELLTLGGTGEAAAMEQKHRSNASFHSICPYMMQSNLQVPGIDLEEQSSQNKKKKKKKKNAQNSGTIEYSSEEVEESKEEINKQLDDKLDPVRDEGPKEYKSLEEVNKRIKAVTKKLKQAQQISADMQNGTQVNDDQRRKVESIPLMEAELNELQDKLQTLNV</sequence>
<protein>
    <submittedName>
        <fullName evidence="2 3">Uncharacterized protein</fullName>
    </submittedName>
</protein>
<evidence type="ECO:0000313" key="3">
    <source>
        <dbReference type="EnsemblProtists" id="EKX46376"/>
    </source>
</evidence>